<keyword evidence="3" id="KW-1185">Reference proteome</keyword>
<reference evidence="2 3" key="1">
    <citation type="submission" date="2018-02" db="EMBL/GenBank/DDBJ databases">
        <title>The genomes of Aspergillus section Nigri reveals drivers in fungal speciation.</title>
        <authorList>
            <consortium name="DOE Joint Genome Institute"/>
            <person name="Vesth T.C."/>
            <person name="Nybo J."/>
            <person name="Theobald S."/>
            <person name="Brandl J."/>
            <person name="Frisvad J.C."/>
            <person name="Nielsen K.F."/>
            <person name="Lyhne E.K."/>
            <person name="Kogle M.E."/>
            <person name="Kuo A."/>
            <person name="Riley R."/>
            <person name="Clum A."/>
            <person name="Nolan M."/>
            <person name="Lipzen A."/>
            <person name="Salamov A."/>
            <person name="Henrissat B."/>
            <person name="Wiebenga A."/>
            <person name="De vries R.P."/>
            <person name="Grigoriev I.V."/>
            <person name="Mortensen U.H."/>
            <person name="Andersen M.R."/>
            <person name="Baker S.E."/>
        </authorList>
    </citation>
    <scope>NUCLEOTIDE SEQUENCE [LARGE SCALE GENOMIC DNA]</scope>
    <source>
        <strain evidence="2 3">CBS 121593</strain>
    </source>
</reference>
<dbReference type="AlphaFoldDB" id="A0A395GWP5"/>
<proteinExistence type="predicted"/>
<gene>
    <name evidence="2" type="ORF">BO80DRAFT_435678</name>
</gene>
<dbReference type="Proteomes" id="UP000249402">
    <property type="component" value="Unassembled WGS sequence"/>
</dbReference>
<evidence type="ECO:0000313" key="3">
    <source>
        <dbReference type="Proteomes" id="UP000249402"/>
    </source>
</evidence>
<dbReference type="VEuPathDB" id="FungiDB:BO80DRAFT_435678"/>
<accession>A0A395GWP5</accession>
<name>A0A395GWP5_9EURO</name>
<evidence type="ECO:0000313" key="2">
    <source>
        <dbReference type="EMBL" id="RAL00001.1"/>
    </source>
</evidence>
<evidence type="ECO:0000256" key="1">
    <source>
        <dbReference type="SAM" id="MobiDB-lite"/>
    </source>
</evidence>
<dbReference type="OrthoDB" id="10500052at2759"/>
<protein>
    <submittedName>
        <fullName evidence="2">Uncharacterized protein</fullName>
    </submittedName>
</protein>
<sequence length="115" mass="12710">MTSPGTPLLRPPTQSHPATDLCRTSSQHSQASDLIIPYDLRLGYFELTPYDTYCGMTRVLALSIVGILAAVGMTQTVCLEECFDMEQPCPYGQRSINVEGCWSCCRPIDEDSTNE</sequence>
<organism evidence="2 3">
    <name type="scientific">Aspergillus ibericus CBS 121593</name>
    <dbReference type="NCBI Taxonomy" id="1448316"/>
    <lineage>
        <taxon>Eukaryota</taxon>
        <taxon>Fungi</taxon>
        <taxon>Dikarya</taxon>
        <taxon>Ascomycota</taxon>
        <taxon>Pezizomycotina</taxon>
        <taxon>Eurotiomycetes</taxon>
        <taxon>Eurotiomycetidae</taxon>
        <taxon>Eurotiales</taxon>
        <taxon>Aspergillaceae</taxon>
        <taxon>Aspergillus</taxon>
        <taxon>Aspergillus subgen. Circumdati</taxon>
    </lineage>
</organism>
<dbReference type="EMBL" id="KZ824443">
    <property type="protein sequence ID" value="RAL00001.1"/>
    <property type="molecule type" value="Genomic_DNA"/>
</dbReference>
<dbReference type="GeneID" id="37225784"/>
<dbReference type="RefSeq" id="XP_025574328.1">
    <property type="nucleotide sequence ID" value="XM_025720919.1"/>
</dbReference>
<feature type="compositionally biased region" description="Polar residues" evidence="1">
    <location>
        <begin position="12"/>
        <end position="30"/>
    </location>
</feature>
<feature type="region of interest" description="Disordered" evidence="1">
    <location>
        <begin position="1"/>
        <end position="30"/>
    </location>
</feature>